<evidence type="ECO:0000313" key="6">
    <source>
        <dbReference type="EMBL" id="QJR11926.1"/>
    </source>
</evidence>
<dbReference type="Pfam" id="PF01874">
    <property type="entry name" value="CitG"/>
    <property type="match status" value="1"/>
</dbReference>
<accession>A0A6M4GXD7</accession>
<keyword evidence="6" id="KW-0328">Glycosyltransferase</keyword>
<organism evidence="6 7">
    <name type="scientific">Usitatibacter rugosus</name>
    <dbReference type="NCBI Taxonomy" id="2732067"/>
    <lineage>
        <taxon>Bacteria</taxon>
        <taxon>Pseudomonadati</taxon>
        <taxon>Pseudomonadota</taxon>
        <taxon>Betaproteobacteria</taxon>
        <taxon>Nitrosomonadales</taxon>
        <taxon>Usitatibacteraceae</taxon>
        <taxon>Usitatibacter</taxon>
    </lineage>
</organism>
<dbReference type="Gene3D" id="1.10.4200.10">
    <property type="entry name" value="Triphosphoribosyl-dephospho-CoA protein"/>
    <property type="match status" value="2"/>
</dbReference>
<comment type="similarity">
    <text evidence="5">Belongs to the CitG/MdcB family.</text>
</comment>
<comment type="catalytic activity">
    <reaction evidence="1 5">
        <text>3'-dephospho-CoA + ATP = 2'-(5''-triphospho-alpha-D-ribosyl)-3'-dephospho-CoA + adenine</text>
        <dbReference type="Rhea" id="RHEA:15117"/>
        <dbReference type="ChEBI" id="CHEBI:16708"/>
        <dbReference type="ChEBI" id="CHEBI:30616"/>
        <dbReference type="ChEBI" id="CHEBI:57328"/>
        <dbReference type="ChEBI" id="CHEBI:61378"/>
        <dbReference type="EC" id="2.4.2.52"/>
    </reaction>
</comment>
<proteinExistence type="inferred from homology"/>
<keyword evidence="3 5" id="KW-0547">Nucleotide-binding</keyword>
<dbReference type="Proteomes" id="UP000501534">
    <property type="component" value="Chromosome"/>
</dbReference>
<dbReference type="PANTHER" id="PTHR30201">
    <property type="entry name" value="TRIPHOSPHORIBOSYL-DEPHOSPHO-COA SYNTHASE"/>
    <property type="match status" value="1"/>
</dbReference>
<dbReference type="GO" id="GO:0046917">
    <property type="term" value="F:triphosphoribosyl-dephospho-CoA synthase activity"/>
    <property type="evidence" value="ECO:0007669"/>
    <property type="project" value="UniProtKB-UniRule"/>
</dbReference>
<dbReference type="RefSeq" id="WP_171093676.1">
    <property type="nucleotide sequence ID" value="NZ_CP053069.1"/>
</dbReference>
<dbReference type="EC" id="2.4.2.52" evidence="5"/>
<evidence type="ECO:0000256" key="4">
    <source>
        <dbReference type="ARBA" id="ARBA00022840"/>
    </source>
</evidence>
<dbReference type="GO" id="GO:0005524">
    <property type="term" value="F:ATP binding"/>
    <property type="evidence" value="ECO:0007669"/>
    <property type="project" value="UniProtKB-KW"/>
</dbReference>
<dbReference type="NCBIfam" id="TIGR03132">
    <property type="entry name" value="malonate_mdcB"/>
    <property type="match status" value="1"/>
</dbReference>
<gene>
    <name evidence="6" type="primary">citG</name>
    <name evidence="5" type="synonym">mdcB</name>
    <name evidence="6" type="ORF">DSM104443_03009</name>
</gene>
<evidence type="ECO:0000256" key="1">
    <source>
        <dbReference type="ARBA" id="ARBA00001210"/>
    </source>
</evidence>
<sequence length="295" mass="30580">MGVIALPLEAARDVRAVDARRIGARASRALIAELRAYPKPGLVSLVDTGSHADMDASHFLRSAFVLRRSFAEFARAGASGASFDALRRIGVAAEVAMTRATGGVNTHRGAIFAIGLLAAAAGARARSGMMDDATLGDVVRDRWGDNIAAHRRDPASHGSRVQRRCGTGGAQAEAAAGFPTVFTVALPAFRDARARGAAHPEAKIEAFFALLACVEDTNLIHRGGPEGLAFAQGSARDFLAAGGVHAPDAMTRAQSIHHAFIARRLSPGGSADLLAATLFAHADANTDADACADRA</sequence>
<keyword evidence="7" id="KW-1185">Reference proteome</keyword>
<dbReference type="InterPro" id="IPR002736">
    <property type="entry name" value="CitG"/>
</dbReference>
<name>A0A6M4GXD7_9PROT</name>
<protein>
    <recommendedName>
        <fullName evidence="5">Probable 2-(5''-triphosphoribosyl)-3'-dephosphocoenzyme-A synthase</fullName>
        <shortName evidence="5">2-(5''-triphosphoribosyl)-3'-dephospho-CoA synthase</shortName>
        <ecNumber evidence="5">2.4.2.52</ecNumber>
    </recommendedName>
</protein>
<dbReference type="GO" id="GO:0016757">
    <property type="term" value="F:glycosyltransferase activity"/>
    <property type="evidence" value="ECO:0007669"/>
    <property type="project" value="UniProtKB-KW"/>
</dbReference>
<dbReference type="HAMAP" id="MF_01883">
    <property type="entry name" value="MdcB"/>
    <property type="match status" value="1"/>
</dbReference>
<dbReference type="PANTHER" id="PTHR30201:SF2">
    <property type="entry name" value="2-(5''-TRIPHOSPHORIBOSYL)-3'-DEPHOSPHOCOENZYME-A SYNTHASE"/>
    <property type="match status" value="1"/>
</dbReference>
<evidence type="ECO:0000256" key="3">
    <source>
        <dbReference type="ARBA" id="ARBA00022741"/>
    </source>
</evidence>
<keyword evidence="4 5" id="KW-0067">ATP-binding</keyword>
<dbReference type="EMBL" id="CP053069">
    <property type="protein sequence ID" value="QJR11926.1"/>
    <property type="molecule type" value="Genomic_DNA"/>
</dbReference>
<comment type="function">
    <text evidence="5">Involved in the formation of 2-(5''-phosphoribosyl)-3'-dephosphocoenzyme-A, the prosthetic group of the acyl-carrier protein of the malonate decarboxylase.</text>
</comment>
<dbReference type="KEGG" id="uru:DSM104443_03009"/>
<dbReference type="InterPro" id="IPR017555">
    <property type="entry name" value="TriPribosyl-deP-CoA_syn"/>
</dbReference>
<evidence type="ECO:0000313" key="7">
    <source>
        <dbReference type="Proteomes" id="UP000501534"/>
    </source>
</evidence>
<reference evidence="6 7" key="1">
    <citation type="submission" date="2020-04" db="EMBL/GenBank/DDBJ databases">
        <title>Usitatibacter rugosus gen. nov., sp. nov. and Usitatibacter palustris sp. nov., novel members of Usitatibacteraceae fam. nov. within the order Nitrosomonadales isolated from soil.</title>
        <authorList>
            <person name="Huber K.J."/>
            <person name="Neumann-Schaal M."/>
            <person name="Geppert A."/>
            <person name="Luckner M."/>
            <person name="Wanner G."/>
            <person name="Overmann J."/>
        </authorList>
    </citation>
    <scope>NUCLEOTIDE SEQUENCE [LARGE SCALE GENOMIC DNA]</scope>
    <source>
        <strain evidence="6 7">0125_3</strain>
    </source>
</reference>
<keyword evidence="2 5" id="KW-0808">Transferase</keyword>
<dbReference type="GO" id="GO:0051191">
    <property type="term" value="P:prosthetic group biosynthetic process"/>
    <property type="evidence" value="ECO:0007669"/>
    <property type="project" value="TreeGrafter"/>
</dbReference>
<dbReference type="AlphaFoldDB" id="A0A6M4GXD7"/>
<evidence type="ECO:0000256" key="2">
    <source>
        <dbReference type="ARBA" id="ARBA00022679"/>
    </source>
</evidence>
<evidence type="ECO:0000256" key="5">
    <source>
        <dbReference type="HAMAP-Rule" id="MF_01883"/>
    </source>
</evidence>